<protein>
    <recommendedName>
        <fullName evidence="5">Ribosomal protein/NADH dehydrogenase domain-containing protein</fullName>
    </recommendedName>
</protein>
<dbReference type="GO" id="GO:0005525">
    <property type="term" value="F:GTP binding"/>
    <property type="evidence" value="ECO:0007669"/>
    <property type="project" value="UniProtKB-KW"/>
</dbReference>
<dbReference type="RefSeq" id="XP_003958215.1">
    <property type="nucleotide sequence ID" value="XM_003958166.1"/>
</dbReference>
<organism evidence="6 7">
    <name type="scientific">Kazachstania africana (strain ATCC 22294 / BCRC 22015 / CBS 2517 / CECT 1963 / NBRC 1671 / NRRL Y-8276)</name>
    <name type="common">Yeast</name>
    <name type="synonym">Kluyveromyces africanus</name>
    <dbReference type="NCBI Taxonomy" id="1071382"/>
    <lineage>
        <taxon>Eukaryota</taxon>
        <taxon>Fungi</taxon>
        <taxon>Dikarya</taxon>
        <taxon>Ascomycota</taxon>
        <taxon>Saccharomycotina</taxon>
        <taxon>Saccharomycetes</taxon>
        <taxon>Saccharomycetales</taxon>
        <taxon>Saccharomycetaceae</taxon>
        <taxon>Kazachstania</taxon>
    </lineage>
</organism>
<dbReference type="GO" id="GO:0003924">
    <property type="term" value="F:GTPase activity"/>
    <property type="evidence" value="ECO:0007669"/>
    <property type="project" value="InterPro"/>
</dbReference>
<dbReference type="InterPro" id="IPR007741">
    <property type="entry name" value="Ribosomal_mL43/mS25/NADH_DH"/>
</dbReference>
<dbReference type="GO" id="GO:0032543">
    <property type="term" value="P:mitochondrial translation"/>
    <property type="evidence" value="ECO:0007669"/>
    <property type="project" value="EnsemblFungi"/>
</dbReference>
<dbReference type="GO" id="GO:0003735">
    <property type="term" value="F:structural constituent of ribosome"/>
    <property type="evidence" value="ECO:0007669"/>
    <property type="project" value="EnsemblFungi"/>
</dbReference>
<dbReference type="FunCoup" id="H2AXI0">
    <property type="interactions" value="132"/>
</dbReference>
<dbReference type="PANTHER" id="PTHR13274">
    <property type="entry name" value="MITOCHONDRIAL RIBOSOMAL PROTEIN S25"/>
    <property type="match status" value="1"/>
</dbReference>
<dbReference type="InParanoid" id="H2AXI0"/>
<gene>
    <name evidence="6" type="primary">KAFR0G00470</name>
    <name evidence="6" type="ORF">KAFR_0G00470</name>
</gene>
<dbReference type="GeneID" id="13884571"/>
<keyword evidence="7" id="KW-1185">Reference proteome</keyword>
<feature type="domain" description="Ribosomal protein/NADH dehydrogenase" evidence="5">
    <location>
        <begin position="40"/>
        <end position="120"/>
    </location>
</feature>
<keyword evidence="3" id="KW-0496">Mitochondrion</keyword>
<name>H2AXI0_KAZAF</name>
<dbReference type="SMART" id="SM00916">
    <property type="entry name" value="L51_S25_CI-B8"/>
    <property type="match status" value="1"/>
</dbReference>
<dbReference type="GO" id="GO:0005762">
    <property type="term" value="C:mitochondrial large ribosomal subunit"/>
    <property type="evidence" value="ECO:0007669"/>
    <property type="project" value="EnsemblFungi"/>
</dbReference>
<accession>H2AXI0</accession>
<dbReference type="InterPro" id="IPR036249">
    <property type="entry name" value="Thioredoxin-like_sf"/>
</dbReference>
<dbReference type="Pfam" id="PF05047">
    <property type="entry name" value="L51_S25_CI-B8"/>
    <property type="match status" value="1"/>
</dbReference>
<evidence type="ECO:0000256" key="2">
    <source>
        <dbReference type="ARBA" id="ARBA00022980"/>
    </source>
</evidence>
<dbReference type="Proteomes" id="UP000005220">
    <property type="component" value="Chromosome 7"/>
</dbReference>
<evidence type="ECO:0000313" key="7">
    <source>
        <dbReference type="Proteomes" id="UP000005220"/>
    </source>
</evidence>
<evidence type="ECO:0000256" key="4">
    <source>
        <dbReference type="ARBA" id="ARBA00023274"/>
    </source>
</evidence>
<evidence type="ECO:0000259" key="5">
    <source>
        <dbReference type="SMART" id="SM00916"/>
    </source>
</evidence>
<dbReference type="InterPro" id="IPR040049">
    <property type="entry name" value="Ribosomal_mS25/mL61"/>
</dbReference>
<keyword evidence="2" id="KW-0689">Ribosomal protein</keyword>
<dbReference type="KEGG" id="kaf:KAFR_0G00470"/>
<proteinExistence type="predicted"/>
<dbReference type="EMBL" id="HE650827">
    <property type="protein sequence ID" value="CCF59080.1"/>
    <property type="molecule type" value="Genomic_DNA"/>
</dbReference>
<reference evidence="6 7" key="1">
    <citation type="journal article" date="2011" name="Proc. Natl. Acad. Sci. U.S.A.">
        <title>Evolutionary erosion of yeast sex chromosomes by mating-type switching accidents.</title>
        <authorList>
            <person name="Gordon J.L."/>
            <person name="Armisen D."/>
            <person name="Proux-Wera E."/>
            <person name="Oheigeartaigh S.S."/>
            <person name="Byrne K.P."/>
            <person name="Wolfe K.H."/>
        </authorList>
    </citation>
    <scope>NUCLEOTIDE SEQUENCE [LARGE SCALE GENOMIC DNA]</scope>
    <source>
        <strain evidence="7">ATCC 22294 / BCRC 22015 / CBS 2517 / CECT 1963 / NBRC 1671 / NRRL Y-8276</strain>
    </source>
</reference>
<keyword evidence="4" id="KW-0687">Ribonucleoprotein</keyword>
<dbReference type="PANTHER" id="PTHR13274:SF2">
    <property type="entry name" value="SMALL RIBOSOMAL SUBUNIT PROTEIN MS25"/>
    <property type="match status" value="1"/>
</dbReference>
<dbReference type="SUPFAM" id="SSF52833">
    <property type="entry name" value="Thioredoxin-like"/>
    <property type="match status" value="1"/>
</dbReference>
<dbReference type="STRING" id="1071382.H2AXI0"/>
<sequence>MSKILRQINFLNKISYVTKKPQIFINTEKYNAIRLTFQVLNHGGHMGARQFWRKYLPTLQFYNPNFRIDLVRIKNEEKKNEVPCVMEIIGKDNSVVETIDMKDRQYDSIMDELLEKLDHNVVPEDKLVKVGEGH</sequence>
<dbReference type="AlphaFoldDB" id="H2AXI0"/>
<dbReference type="OrthoDB" id="1696305at2759"/>
<evidence type="ECO:0000313" key="6">
    <source>
        <dbReference type="EMBL" id="CCF59080.1"/>
    </source>
</evidence>
<evidence type="ECO:0000256" key="3">
    <source>
        <dbReference type="ARBA" id="ARBA00023128"/>
    </source>
</evidence>
<evidence type="ECO:0000256" key="1">
    <source>
        <dbReference type="ARBA" id="ARBA00004173"/>
    </source>
</evidence>
<dbReference type="HOGENOM" id="CLU_141769_0_0_1"/>
<dbReference type="eggNOG" id="ENOG502S1AY">
    <property type="taxonomic scope" value="Eukaryota"/>
</dbReference>
<comment type="subcellular location">
    <subcellularLocation>
        <location evidence="1">Mitochondrion</location>
    </subcellularLocation>
</comment>